<dbReference type="GO" id="GO:0005840">
    <property type="term" value="C:ribosome"/>
    <property type="evidence" value="ECO:0007669"/>
    <property type="project" value="UniProtKB-KW"/>
</dbReference>
<evidence type="ECO:0000256" key="7">
    <source>
        <dbReference type="HAMAP-Rule" id="MF_00503"/>
    </source>
</evidence>
<dbReference type="InterPro" id="IPR036935">
    <property type="entry name" value="Ribosomal_bL9_N_sf"/>
</dbReference>
<dbReference type="AlphaFoldDB" id="V5RGS7"/>
<organism evidence="11 12">
    <name type="scientific">Spiroplasma apis B31</name>
    <dbReference type="NCBI Taxonomy" id="1276258"/>
    <lineage>
        <taxon>Bacteria</taxon>
        <taxon>Bacillati</taxon>
        <taxon>Mycoplasmatota</taxon>
        <taxon>Mollicutes</taxon>
        <taxon>Entomoplasmatales</taxon>
        <taxon>Spiroplasmataceae</taxon>
        <taxon>Spiroplasma</taxon>
    </lineage>
</organism>
<evidence type="ECO:0000256" key="8">
    <source>
        <dbReference type="SAM" id="Coils"/>
    </source>
</evidence>
<dbReference type="Gene3D" id="3.40.5.10">
    <property type="entry name" value="Ribosomal protein L9, N-terminal domain"/>
    <property type="match status" value="1"/>
</dbReference>
<dbReference type="HOGENOM" id="CLU_078938_3_0_14"/>
<keyword evidence="4 7" id="KW-0689">Ribosomal protein</keyword>
<dbReference type="Proteomes" id="UP000018550">
    <property type="component" value="Chromosome"/>
</dbReference>
<dbReference type="PANTHER" id="PTHR21368">
    <property type="entry name" value="50S RIBOSOMAL PROTEIN L9"/>
    <property type="match status" value="1"/>
</dbReference>
<evidence type="ECO:0000256" key="3">
    <source>
        <dbReference type="ARBA" id="ARBA00022884"/>
    </source>
</evidence>
<dbReference type="OrthoDB" id="9788336at2"/>
<dbReference type="NCBIfam" id="TIGR00158">
    <property type="entry name" value="L9"/>
    <property type="match status" value="1"/>
</dbReference>
<feature type="domain" description="Ribosomal protein L9" evidence="9">
    <location>
        <begin position="1"/>
        <end position="45"/>
    </location>
</feature>
<dbReference type="GO" id="GO:1990904">
    <property type="term" value="C:ribonucleoprotein complex"/>
    <property type="evidence" value="ECO:0007669"/>
    <property type="project" value="UniProtKB-KW"/>
</dbReference>
<dbReference type="InterPro" id="IPR020594">
    <property type="entry name" value="Ribosomal_bL9_bac/chp"/>
</dbReference>
<dbReference type="STRING" id="1276258.SAPIS_v1c00250"/>
<evidence type="ECO:0000256" key="1">
    <source>
        <dbReference type="ARBA" id="ARBA00010605"/>
    </source>
</evidence>
<evidence type="ECO:0000256" key="5">
    <source>
        <dbReference type="ARBA" id="ARBA00023274"/>
    </source>
</evidence>
<dbReference type="InterPro" id="IPR009027">
    <property type="entry name" value="Ribosomal_bL9/RNase_H1_N"/>
</dbReference>
<feature type="domain" description="Large ribosomal subunit protein bL9 C-terminal" evidence="10">
    <location>
        <begin position="66"/>
        <end position="145"/>
    </location>
</feature>
<evidence type="ECO:0000256" key="6">
    <source>
        <dbReference type="ARBA" id="ARBA00035292"/>
    </source>
</evidence>
<keyword evidence="12" id="KW-1185">Reference proteome</keyword>
<dbReference type="EMBL" id="CP006682">
    <property type="protein sequence ID" value="AHB35872.1"/>
    <property type="molecule type" value="Genomic_DNA"/>
</dbReference>
<dbReference type="eggNOG" id="COG0359">
    <property type="taxonomic scope" value="Bacteria"/>
</dbReference>
<accession>V5RGS7</accession>
<dbReference type="InterPro" id="IPR036791">
    <property type="entry name" value="Ribosomal_bL9_C_sf"/>
</dbReference>
<evidence type="ECO:0000256" key="2">
    <source>
        <dbReference type="ARBA" id="ARBA00022730"/>
    </source>
</evidence>
<keyword evidence="8" id="KW-0175">Coiled coil</keyword>
<dbReference type="SUPFAM" id="SSF55658">
    <property type="entry name" value="L9 N-domain-like"/>
    <property type="match status" value="1"/>
</dbReference>
<dbReference type="GO" id="GO:0019843">
    <property type="term" value="F:rRNA binding"/>
    <property type="evidence" value="ECO:0007669"/>
    <property type="project" value="UniProtKB-UniRule"/>
</dbReference>
<dbReference type="Gene3D" id="3.10.430.100">
    <property type="entry name" value="Ribosomal protein L9, C-terminal domain"/>
    <property type="match status" value="1"/>
</dbReference>
<keyword evidence="5 7" id="KW-0687">Ribonucleoprotein</keyword>
<evidence type="ECO:0000259" key="10">
    <source>
        <dbReference type="Pfam" id="PF03948"/>
    </source>
</evidence>
<dbReference type="InterPro" id="IPR000244">
    <property type="entry name" value="Ribosomal_bL9"/>
</dbReference>
<comment type="function">
    <text evidence="7">Binds to the 23S rRNA.</text>
</comment>
<name>V5RGS7_SPIAP</name>
<dbReference type="InterPro" id="IPR020070">
    <property type="entry name" value="Ribosomal_bL9_N"/>
</dbReference>
<evidence type="ECO:0000259" key="9">
    <source>
        <dbReference type="Pfam" id="PF01281"/>
    </source>
</evidence>
<dbReference type="GO" id="GO:0003735">
    <property type="term" value="F:structural constituent of ribosome"/>
    <property type="evidence" value="ECO:0007669"/>
    <property type="project" value="InterPro"/>
</dbReference>
<keyword evidence="2 7" id="KW-0699">rRNA-binding</keyword>
<protein>
    <recommendedName>
        <fullName evidence="6 7">Large ribosomal subunit protein bL9</fullName>
    </recommendedName>
</protein>
<dbReference type="KEGG" id="sapi:SAPIS_v1c00250"/>
<dbReference type="Pfam" id="PF01281">
    <property type="entry name" value="Ribosomal_L9_N"/>
    <property type="match status" value="1"/>
</dbReference>
<comment type="similarity">
    <text evidence="1 7">Belongs to the bacterial ribosomal protein bL9 family.</text>
</comment>
<dbReference type="PATRIC" id="fig|1276258.3.peg.25"/>
<sequence length="150" mass="17065">MKVILLKDVKNYGKKDEIVNVSDGFAVNYLIPKKLAIVASKDGVSHLNVKLKKESEILKKEKEVIQKEAEKINNLELGFKLKTQDGKVFGSVSLTQIVDRLNKEHGILIDKRKFEKHENLNKLGLFYLKIKLDHQITTTLKVLIEGNKNG</sequence>
<dbReference type="SUPFAM" id="SSF55653">
    <property type="entry name" value="Ribosomal protein L9 C-domain"/>
    <property type="match status" value="1"/>
</dbReference>
<dbReference type="RefSeq" id="WP_023788806.1">
    <property type="nucleotide sequence ID" value="NC_022998.1"/>
</dbReference>
<gene>
    <name evidence="7 11" type="primary">rplI</name>
    <name evidence="11" type="ORF">SAPIS_v1c00250</name>
</gene>
<evidence type="ECO:0000313" key="12">
    <source>
        <dbReference type="Proteomes" id="UP000018550"/>
    </source>
</evidence>
<evidence type="ECO:0000313" key="11">
    <source>
        <dbReference type="EMBL" id="AHB35872.1"/>
    </source>
</evidence>
<dbReference type="Pfam" id="PF03948">
    <property type="entry name" value="Ribosomal_L9_C"/>
    <property type="match status" value="1"/>
</dbReference>
<proteinExistence type="inferred from homology"/>
<keyword evidence="3 7" id="KW-0694">RNA-binding</keyword>
<feature type="coiled-coil region" evidence="8">
    <location>
        <begin position="48"/>
        <end position="78"/>
    </location>
</feature>
<dbReference type="GO" id="GO:0006412">
    <property type="term" value="P:translation"/>
    <property type="evidence" value="ECO:0007669"/>
    <property type="project" value="UniProtKB-UniRule"/>
</dbReference>
<dbReference type="InterPro" id="IPR020069">
    <property type="entry name" value="Ribosomal_bL9_C"/>
</dbReference>
<dbReference type="HAMAP" id="MF_00503">
    <property type="entry name" value="Ribosomal_bL9"/>
    <property type="match status" value="1"/>
</dbReference>
<evidence type="ECO:0000256" key="4">
    <source>
        <dbReference type="ARBA" id="ARBA00022980"/>
    </source>
</evidence>
<reference evidence="11 12" key="1">
    <citation type="journal article" date="2014" name="Genome Announc.">
        <title>Complete Genome Sequence of Spiroplasma apis B31T (ATCC 33834), a Bacterium Associated with May Disease of Honeybees (Apis mellifera).</title>
        <authorList>
            <person name="Ku C."/>
            <person name="Lo W.S."/>
            <person name="Chen L.L."/>
            <person name="Kuo C.H."/>
        </authorList>
    </citation>
    <scope>NUCLEOTIDE SEQUENCE [LARGE SCALE GENOMIC DNA]</scope>
    <source>
        <strain evidence="11">B31</strain>
    </source>
</reference>